<evidence type="ECO:0000313" key="3">
    <source>
        <dbReference type="Proteomes" id="UP000447434"/>
    </source>
</evidence>
<sequence length="64" mass="7150">MIVITAAETETITLGLIVFLCAFETALYCHLCFLIGRIVTEMLPYICYCPILAIMMTYGCPYSS</sequence>
<dbReference type="Proteomes" id="UP000447434">
    <property type="component" value="Chromosome 15"/>
</dbReference>
<comment type="caution">
    <text evidence="2">The sequence shown here is derived from an EMBL/GenBank/DDBJ whole genome shotgun (WGS) entry which is preliminary data.</text>
</comment>
<dbReference type="EMBL" id="WOCE01000015">
    <property type="protein sequence ID" value="KAE9598643.1"/>
    <property type="molecule type" value="Genomic_DNA"/>
</dbReference>
<gene>
    <name evidence="2" type="ORF">Lalb_Chr15g0083161</name>
</gene>
<dbReference type="AlphaFoldDB" id="A0A6A4P1P2"/>
<feature type="transmembrane region" description="Helical" evidence="1">
    <location>
        <begin position="12"/>
        <end position="36"/>
    </location>
</feature>
<proteinExistence type="predicted"/>
<keyword evidence="3" id="KW-1185">Reference proteome</keyword>
<evidence type="ECO:0000256" key="1">
    <source>
        <dbReference type="SAM" id="Phobius"/>
    </source>
</evidence>
<keyword evidence="1" id="KW-0812">Transmembrane</keyword>
<accession>A0A6A4P1P2</accession>
<evidence type="ECO:0000313" key="2">
    <source>
        <dbReference type="EMBL" id="KAE9598643.1"/>
    </source>
</evidence>
<reference evidence="3" key="1">
    <citation type="journal article" date="2020" name="Nat. Commun.">
        <title>Genome sequence of the cluster root forming white lupin.</title>
        <authorList>
            <person name="Hufnagel B."/>
            <person name="Marques A."/>
            <person name="Soriano A."/>
            <person name="Marques L."/>
            <person name="Divol F."/>
            <person name="Doumas P."/>
            <person name="Sallet E."/>
            <person name="Mancinotti D."/>
            <person name="Carrere S."/>
            <person name="Marande W."/>
            <person name="Arribat S."/>
            <person name="Keller J."/>
            <person name="Huneau C."/>
            <person name="Blein T."/>
            <person name="Aime D."/>
            <person name="Laguerre M."/>
            <person name="Taylor J."/>
            <person name="Schubert V."/>
            <person name="Nelson M."/>
            <person name="Geu-Flores F."/>
            <person name="Crespi M."/>
            <person name="Gallardo-Guerrero K."/>
            <person name="Delaux P.-M."/>
            <person name="Salse J."/>
            <person name="Berges H."/>
            <person name="Guyot R."/>
            <person name="Gouzy J."/>
            <person name="Peret B."/>
        </authorList>
    </citation>
    <scope>NUCLEOTIDE SEQUENCE [LARGE SCALE GENOMIC DNA]</scope>
    <source>
        <strain evidence="3">cv. Amiga</strain>
    </source>
</reference>
<organism evidence="2 3">
    <name type="scientific">Lupinus albus</name>
    <name type="common">White lupine</name>
    <name type="synonym">Lupinus termis</name>
    <dbReference type="NCBI Taxonomy" id="3870"/>
    <lineage>
        <taxon>Eukaryota</taxon>
        <taxon>Viridiplantae</taxon>
        <taxon>Streptophyta</taxon>
        <taxon>Embryophyta</taxon>
        <taxon>Tracheophyta</taxon>
        <taxon>Spermatophyta</taxon>
        <taxon>Magnoliopsida</taxon>
        <taxon>eudicotyledons</taxon>
        <taxon>Gunneridae</taxon>
        <taxon>Pentapetalae</taxon>
        <taxon>rosids</taxon>
        <taxon>fabids</taxon>
        <taxon>Fabales</taxon>
        <taxon>Fabaceae</taxon>
        <taxon>Papilionoideae</taxon>
        <taxon>50 kb inversion clade</taxon>
        <taxon>genistoids sensu lato</taxon>
        <taxon>core genistoids</taxon>
        <taxon>Genisteae</taxon>
        <taxon>Lupinus</taxon>
    </lineage>
</organism>
<name>A0A6A4P1P2_LUPAL</name>
<keyword evidence="1" id="KW-1133">Transmembrane helix</keyword>
<protein>
    <submittedName>
        <fullName evidence="2">Uncharacterized protein</fullName>
    </submittedName>
</protein>
<feature type="transmembrane region" description="Helical" evidence="1">
    <location>
        <begin position="42"/>
        <end position="60"/>
    </location>
</feature>
<keyword evidence="1" id="KW-0472">Membrane</keyword>